<evidence type="ECO:0000256" key="1">
    <source>
        <dbReference type="SAM" id="Phobius"/>
    </source>
</evidence>
<keyword evidence="1" id="KW-0812">Transmembrane</keyword>
<sequence>MSMKPLIRNLDTFPCAEDHLLQKTPYDALGPSFSITLILILLIIPLDLILRFLDHTNQLQELGQASTREQHIVKQKEKMALDQYFEEVVPEIGSFEDIPSLGKWKSSRDAIAYSREMPLVALTATFV</sequence>
<evidence type="ECO:0000313" key="2">
    <source>
        <dbReference type="EMBL" id="KAK7255401.1"/>
    </source>
</evidence>
<protein>
    <submittedName>
        <fullName evidence="2">Uncharacterized protein</fullName>
    </submittedName>
</protein>
<dbReference type="EMBL" id="JAYWIO010000006">
    <property type="protein sequence ID" value="KAK7255401.1"/>
    <property type="molecule type" value="Genomic_DNA"/>
</dbReference>
<dbReference type="Proteomes" id="UP001372338">
    <property type="component" value="Unassembled WGS sequence"/>
</dbReference>
<name>A0AAN9HZR2_CROPI</name>
<organism evidence="2 3">
    <name type="scientific">Crotalaria pallida</name>
    <name type="common">Smooth rattlebox</name>
    <name type="synonym">Crotalaria striata</name>
    <dbReference type="NCBI Taxonomy" id="3830"/>
    <lineage>
        <taxon>Eukaryota</taxon>
        <taxon>Viridiplantae</taxon>
        <taxon>Streptophyta</taxon>
        <taxon>Embryophyta</taxon>
        <taxon>Tracheophyta</taxon>
        <taxon>Spermatophyta</taxon>
        <taxon>Magnoliopsida</taxon>
        <taxon>eudicotyledons</taxon>
        <taxon>Gunneridae</taxon>
        <taxon>Pentapetalae</taxon>
        <taxon>rosids</taxon>
        <taxon>fabids</taxon>
        <taxon>Fabales</taxon>
        <taxon>Fabaceae</taxon>
        <taxon>Papilionoideae</taxon>
        <taxon>50 kb inversion clade</taxon>
        <taxon>genistoids sensu lato</taxon>
        <taxon>core genistoids</taxon>
        <taxon>Crotalarieae</taxon>
        <taxon>Crotalaria</taxon>
    </lineage>
</organism>
<proteinExistence type="predicted"/>
<evidence type="ECO:0000313" key="3">
    <source>
        <dbReference type="Proteomes" id="UP001372338"/>
    </source>
</evidence>
<reference evidence="2 3" key="1">
    <citation type="submission" date="2024-01" db="EMBL/GenBank/DDBJ databases">
        <title>The genomes of 5 underutilized Papilionoideae crops provide insights into root nodulation and disease resistanc.</title>
        <authorList>
            <person name="Yuan L."/>
        </authorList>
    </citation>
    <scope>NUCLEOTIDE SEQUENCE [LARGE SCALE GENOMIC DNA]</scope>
    <source>
        <strain evidence="2">ZHUSHIDOU_FW_LH</strain>
        <tissue evidence="2">Leaf</tissue>
    </source>
</reference>
<feature type="transmembrane region" description="Helical" evidence="1">
    <location>
        <begin position="28"/>
        <end position="50"/>
    </location>
</feature>
<keyword evidence="1" id="KW-1133">Transmembrane helix</keyword>
<gene>
    <name evidence="2" type="ORF">RIF29_28810</name>
</gene>
<keyword evidence="1" id="KW-0472">Membrane</keyword>
<comment type="caution">
    <text evidence="2">The sequence shown here is derived from an EMBL/GenBank/DDBJ whole genome shotgun (WGS) entry which is preliminary data.</text>
</comment>
<dbReference type="AlphaFoldDB" id="A0AAN9HZR2"/>
<keyword evidence="3" id="KW-1185">Reference proteome</keyword>
<accession>A0AAN9HZR2</accession>